<reference evidence="1 2" key="2">
    <citation type="journal article" date="2015" name="PLoS ONE">
        <title>Whole-Genome Optical Mapping and Finished Genome Sequence of Sphingobacterium deserti sp. nov., a New Species Isolated from the Western Desert of China.</title>
        <authorList>
            <person name="Teng C."/>
            <person name="Zhou Z."/>
            <person name="Molnar I."/>
            <person name="Li X."/>
            <person name="Tang R."/>
            <person name="Chen M."/>
            <person name="Wang L."/>
            <person name="Su S."/>
            <person name="Zhang W."/>
            <person name="Lin M."/>
        </authorList>
    </citation>
    <scope>NUCLEOTIDE SEQUENCE [LARGE SCALE GENOMIC DNA]</scope>
    <source>
        <strain evidence="2">ACCC05744</strain>
    </source>
</reference>
<sequence length="80" mass="9195">MHYNSSSKISHYALLTTHYSLRTTNQSNERPHVLKIPNNGILCFIKRWKKQSAAVAWWGSAGMRLFPEIQSKRILGCHLA</sequence>
<dbReference type="EMBL" id="JJMU01000046">
    <property type="protein sequence ID" value="KGE13685.1"/>
    <property type="molecule type" value="Genomic_DNA"/>
</dbReference>
<evidence type="ECO:0000313" key="2">
    <source>
        <dbReference type="Proteomes" id="UP000031802"/>
    </source>
</evidence>
<comment type="caution">
    <text evidence="1">The sequence shown here is derived from an EMBL/GenBank/DDBJ whole genome shotgun (WGS) entry which is preliminary data.</text>
</comment>
<protein>
    <submittedName>
        <fullName evidence="1">Uncharacterized protein</fullName>
    </submittedName>
</protein>
<organism evidence="1 2">
    <name type="scientific">Sphingobacterium deserti</name>
    <dbReference type="NCBI Taxonomy" id="1229276"/>
    <lineage>
        <taxon>Bacteria</taxon>
        <taxon>Pseudomonadati</taxon>
        <taxon>Bacteroidota</taxon>
        <taxon>Sphingobacteriia</taxon>
        <taxon>Sphingobacteriales</taxon>
        <taxon>Sphingobacteriaceae</taxon>
        <taxon>Sphingobacterium</taxon>
    </lineage>
</organism>
<gene>
    <name evidence="1" type="ORF">DI53_2543</name>
</gene>
<dbReference type="AlphaFoldDB" id="A0A0B8T7J0"/>
<name>A0A0B8T7J0_9SPHI</name>
<keyword evidence="2" id="KW-1185">Reference proteome</keyword>
<accession>A0A0B8T7J0</accession>
<evidence type="ECO:0000313" key="1">
    <source>
        <dbReference type="EMBL" id="KGE13685.1"/>
    </source>
</evidence>
<proteinExistence type="predicted"/>
<dbReference type="Proteomes" id="UP000031802">
    <property type="component" value="Unassembled WGS sequence"/>
</dbReference>
<reference evidence="2" key="1">
    <citation type="submission" date="2014-04" db="EMBL/GenBank/DDBJ databases">
        <title>Whole-Genome optical mapping and complete genome sequence of Sphingobacterium deserti sp. nov., a new spaces isolated from desert in the west of China.</title>
        <authorList>
            <person name="Teng C."/>
            <person name="Zhou Z."/>
            <person name="Li X."/>
            <person name="Chen M."/>
            <person name="Lin M."/>
            <person name="Wang L."/>
            <person name="Su S."/>
            <person name="Zhang C."/>
            <person name="Zhang W."/>
        </authorList>
    </citation>
    <scope>NUCLEOTIDE SEQUENCE [LARGE SCALE GENOMIC DNA]</scope>
    <source>
        <strain evidence="2">ACCC05744</strain>
    </source>
</reference>